<dbReference type="GO" id="GO:0007508">
    <property type="term" value="P:larval heart development"/>
    <property type="evidence" value="ECO:0007669"/>
    <property type="project" value="TreeGrafter"/>
</dbReference>
<reference evidence="3" key="1">
    <citation type="submission" date="2018-11" db="EMBL/GenBank/DDBJ databases">
        <authorList>
            <person name="Alioto T."/>
            <person name="Alioto T."/>
        </authorList>
    </citation>
    <scope>NUCLEOTIDE SEQUENCE</scope>
</reference>
<dbReference type="PANTHER" id="PTHR33395">
    <property type="entry name" value="TRANSCRIPTASE, PUTATIVE-RELATED-RELATED"/>
    <property type="match status" value="1"/>
</dbReference>
<dbReference type="AlphaFoldDB" id="A0A8B6CQR1"/>
<proteinExistence type="predicted"/>
<keyword evidence="4" id="KW-1185">Reference proteome</keyword>
<dbReference type="GO" id="GO:0061343">
    <property type="term" value="P:cell adhesion involved in heart morphogenesis"/>
    <property type="evidence" value="ECO:0007669"/>
    <property type="project" value="TreeGrafter"/>
</dbReference>
<dbReference type="GO" id="GO:0003824">
    <property type="term" value="F:catalytic activity"/>
    <property type="evidence" value="ECO:0007669"/>
    <property type="project" value="InterPro"/>
</dbReference>
<dbReference type="InterPro" id="IPR005135">
    <property type="entry name" value="Endo/exonuclease/phosphatase"/>
</dbReference>
<dbReference type="SUPFAM" id="SSF56219">
    <property type="entry name" value="DNase I-like"/>
    <property type="match status" value="1"/>
</dbReference>
<evidence type="ECO:0000256" key="1">
    <source>
        <dbReference type="SAM" id="MobiDB-lite"/>
    </source>
</evidence>
<name>A0A8B6CQR1_MYTGA</name>
<feature type="region of interest" description="Disordered" evidence="1">
    <location>
        <begin position="1"/>
        <end position="21"/>
    </location>
</feature>
<dbReference type="OrthoDB" id="5989495at2759"/>
<evidence type="ECO:0000313" key="3">
    <source>
        <dbReference type="EMBL" id="VDI08292.1"/>
    </source>
</evidence>
<gene>
    <name evidence="3" type="ORF">MGAL_10B071755</name>
</gene>
<feature type="domain" description="Endonuclease/exonuclease/phosphatase" evidence="2">
    <location>
        <begin position="29"/>
        <end position="181"/>
    </location>
</feature>
<dbReference type="InterPro" id="IPR036691">
    <property type="entry name" value="Endo/exonu/phosph_ase_sf"/>
</dbReference>
<organism evidence="3 4">
    <name type="scientific">Mytilus galloprovincialis</name>
    <name type="common">Mediterranean mussel</name>
    <dbReference type="NCBI Taxonomy" id="29158"/>
    <lineage>
        <taxon>Eukaryota</taxon>
        <taxon>Metazoa</taxon>
        <taxon>Spiralia</taxon>
        <taxon>Lophotrochozoa</taxon>
        <taxon>Mollusca</taxon>
        <taxon>Bivalvia</taxon>
        <taxon>Autobranchia</taxon>
        <taxon>Pteriomorphia</taxon>
        <taxon>Mytilida</taxon>
        <taxon>Mytiloidea</taxon>
        <taxon>Mytilidae</taxon>
        <taxon>Mytilinae</taxon>
        <taxon>Mytilus</taxon>
    </lineage>
</organism>
<evidence type="ECO:0000259" key="2">
    <source>
        <dbReference type="Pfam" id="PF03372"/>
    </source>
</evidence>
<dbReference type="GO" id="GO:0031012">
    <property type="term" value="C:extracellular matrix"/>
    <property type="evidence" value="ECO:0007669"/>
    <property type="project" value="TreeGrafter"/>
</dbReference>
<dbReference type="PANTHER" id="PTHR33395:SF22">
    <property type="entry name" value="REVERSE TRANSCRIPTASE DOMAIN-CONTAINING PROTEIN"/>
    <property type="match status" value="1"/>
</dbReference>
<dbReference type="Pfam" id="PF03372">
    <property type="entry name" value="Exo_endo_phos"/>
    <property type="match status" value="1"/>
</dbReference>
<accession>A0A8B6CQR1</accession>
<comment type="caution">
    <text evidence="3">The sequence shown here is derived from an EMBL/GenBank/DDBJ whole genome shotgun (WGS) entry which is preliminary data.</text>
</comment>
<evidence type="ECO:0000313" key="4">
    <source>
        <dbReference type="Proteomes" id="UP000596742"/>
    </source>
</evidence>
<protein>
    <recommendedName>
        <fullName evidence="2">Endonuclease/exonuclease/phosphatase domain-containing protein</fullName>
    </recommendedName>
</protein>
<dbReference type="Proteomes" id="UP000596742">
    <property type="component" value="Unassembled WGS sequence"/>
</dbReference>
<dbReference type="EMBL" id="UYJE01002158">
    <property type="protein sequence ID" value="VDI08292.1"/>
    <property type="molecule type" value="Genomic_DNA"/>
</dbReference>
<sequence length="237" mass="26860">MKPLHASTPDKNKNRKPSKKSETPLRLLNVNFHSIKSKQGQVLNLIESTNPDIILGTETWVDNMITDSQIFPPEYNIFQKDRNCSGGGVLVAIKDTYITTALHELQTDCEIVWCKLELIGHNAIYLSSYYNPKTSNENGYLELEKNPTRANNIKNDLIIMAGDFNLPSWGWKTKTLKPTNIQHKFTDILDDHGLQQMVEEPTRELPFVVAVEGGNLIQSTSIRASHKDQFLLQDLPT</sequence>
<dbReference type="Gene3D" id="3.60.10.10">
    <property type="entry name" value="Endonuclease/exonuclease/phosphatase"/>
    <property type="match status" value="1"/>
</dbReference>